<dbReference type="PROSITE" id="PS00675">
    <property type="entry name" value="SIGMA54_INTERACT_1"/>
    <property type="match status" value="1"/>
</dbReference>
<dbReference type="AlphaFoldDB" id="A0A1H8CF07"/>
<dbReference type="RefSeq" id="WP_089965811.1">
    <property type="nucleotide sequence ID" value="NZ_FOCQ01000003.1"/>
</dbReference>
<dbReference type="PROSITE" id="PS50045">
    <property type="entry name" value="SIGMA54_INTERACT_4"/>
    <property type="match status" value="1"/>
</dbReference>
<dbReference type="Pfam" id="PF00158">
    <property type="entry name" value="Sigma54_activat"/>
    <property type="match status" value="1"/>
</dbReference>
<dbReference type="PANTHER" id="PTHR32071:SF38">
    <property type="entry name" value="PSP OPERON TRANSCRIPTIONAL ACTIVATOR"/>
    <property type="match status" value="1"/>
</dbReference>
<dbReference type="Gene3D" id="1.10.8.60">
    <property type="match status" value="1"/>
</dbReference>
<keyword evidence="1" id="KW-0547">Nucleotide-binding</keyword>
<evidence type="ECO:0000313" key="6">
    <source>
        <dbReference type="EMBL" id="SEM92858.1"/>
    </source>
</evidence>
<dbReference type="InterPro" id="IPR002078">
    <property type="entry name" value="Sigma_54_int"/>
</dbReference>
<dbReference type="STRING" id="1173111.SAMN05444955_103215"/>
<evidence type="ECO:0000256" key="1">
    <source>
        <dbReference type="ARBA" id="ARBA00022741"/>
    </source>
</evidence>
<dbReference type="GO" id="GO:0006355">
    <property type="term" value="P:regulation of DNA-templated transcription"/>
    <property type="evidence" value="ECO:0007669"/>
    <property type="project" value="InterPro"/>
</dbReference>
<evidence type="ECO:0000313" key="7">
    <source>
        <dbReference type="Proteomes" id="UP000199695"/>
    </source>
</evidence>
<dbReference type="SMART" id="SM00382">
    <property type="entry name" value="AAA"/>
    <property type="match status" value="1"/>
</dbReference>
<reference evidence="6 7" key="1">
    <citation type="submission" date="2016-10" db="EMBL/GenBank/DDBJ databases">
        <authorList>
            <person name="de Groot N.N."/>
        </authorList>
    </citation>
    <scope>NUCLEOTIDE SEQUENCE [LARGE SCALE GENOMIC DNA]</scope>
    <source>
        <strain evidence="6 7">DSM 46701</strain>
    </source>
</reference>
<sequence length="769" mass="87139">MKKINWVEQLIHRSQDGVTAQTVAAELNLDRSTASRYLNELVKNKKARKIIGRPVRYISATGMENQGSPSPAHPPSRTPVSRESLSFPSLIGVDQSLQTILEEALAALFYPPNGLPIMLTGETGTGKSYLAKTLYQIAISDRRMEPDAPFIAFNCAEYAQNPELLMAQLFGVKKGAYTGAQADKESLVEKADGGILFLDEIHRLPPSGQEMLFYLMDQGTYRRLGETGAARRVNIRMVAATTESPQKALLPTLYRRFSVKLTLPPLRKRGPQERERLLQFFLDEEARKMHVPLRMAPECRTVLLRYDCPGNIGQLKSDVQIACARAFLRHLNHPNEDEIVIRFEDLPHNLREHKRVSQTVKPLLSGKERPKDLSENPFPNIYDECRRRKEALLGQNASPTEIDQEMQEIVSQYILSLLESAERNEKQFIPDNRELELKLAEILHRSVQELNIPVSSTQLTALNLHIQSYLKRSGSSSRMSSLPPANPKAVYKEIAQKIADDLEQGLGISLPDHEIDLISLFLTAHKGRKSPKQRLIATVCLTGEGSAVSLEDWLKENLPKSDQDVAVKSVQIDPMSRRSLMLEYLKEEFDLIAVVGTVPPDLDDVYYLPVWELYQPHGFQRLVERLNETRPVPVGKDGEPKLSWQQIPDLILQGLLETVVHYNPRRFVEIINKEMSTFRQVFQWDPERELGCWMHLGVYTDRLLKTQLDAGRKQEEPARPIEGTHPPSTQIFVWKKLLQQLEGIFHLEYPTGTAEELARLSSAAPDGTV</sequence>
<evidence type="ECO:0000256" key="4">
    <source>
        <dbReference type="SAM" id="MobiDB-lite"/>
    </source>
</evidence>
<dbReference type="GO" id="GO:0005524">
    <property type="term" value="F:ATP binding"/>
    <property type="evidence" value="ECO:0007669"/>
    <property type="project" value="UniProtKB-KW"/>
</dbReference>
<keyword evidence="3 6" id="KW-0238">DNA-binding</keyword>
<evidence type="ECO:0000259" key="5">
    <source>
        <dbReference type="PROSITE" id="PS50045"/>
    </source>
</evidence>
<feature type="domain" description="Sigma-54 factor interaction" evidence="5">
    <location>
        <begin position="90"/>
        <end position="324"/>
    </location>
</feature>
<dbReference type="InterPro" id="IPR025943">
    <property type="entry name" value="Sigma_54_int_dom_ATP-bd_2"/>
</dbReference>
<dbReference type="CDD" id="cd00009">
    <property type="entry name" value="AAA"/>
    <property type="match status" value="1"/>
</dbReference>
<keyword evidence="2" id="KW-0067">ATP-binding</keyword>
<organism evidence="6 7">
    <name type="scientific">Lihuaxuella thermophila</name>
    <dbReference type="NCBI Taxonomy" id="1173111"/>
    <lineage>
        <taxon>Bacteria</taxon>
        <taxon>Bacillati</taxon>
        <taxon>Bacillota</taxon>
        <taxon>Bacilli</taxon>
        <taxon>Bacillales</taxon>
        <taxon>Thermoactinomycetaceae</taxon>
        <taxon>Lihuaxuella</taxon>
    </lineage>
</organism>
<dbReference type="InterPro" id="IPR036390">
    <property type="entry name" value="WH_DNA-bd_sf"/>
</dbReference>
<feature type="region of interest" description="Disordered" evidence="4">
    <location>
        <begin position="61"/>
        <end position="83"/>
    </location>
</feature>
<dbReference type="SUPFAM" id="SSF63520">
    <property type="entry name" value="PTS-regulatory domain, PRD"/>
    <property type="match status" value="1"/>
</dbReference>
<dbReference type="SUPFAM" id="SSF46785">
    <property type="entry name" value="Winged helix' DNA-binding domain"/>
    <property type="match status" value="1"/>
</dbReference>
<dbReference type="Proteomes" id="UP000199695">
    <property type="component" value="Unassembled WGS sequence"/>
</dbReference>
<proteinExistence type="predicted"/>
<dbReference type="InterPro" id="IPR003593">
    <property type="entry name" value="AAA+_ATPase"/>
</dbReference>
<dbReference type="GO" id="GO:0003677">
    <property type="term" value="F:DNA binding"/>
    <property type="evidence" value="ECO:0007669"/>
    <property type="project" value="UniProtKB-KW"/>
</dbReference>
<keyword evidence="7" id="KW-1185">Reference proteome</keyword>
<dbReference type="PROSITE" id="PS00676">
    <property type="entry name" value="SIGMA54_INTERACT_2"/>
    <property type="match status" value="1"/>
</dbReference>
<dbReference type="InterPro" id="IPR011608">
    <property type="entry name" value="PRD"/>
</dbReference>
<evidence type="ECO:0000256" key="3">
    <source>
        <dbReference type="ARBA" id="ARBA00023125"/>
    </source>
</evidence>
<dbReference type="SUPFAM" id="SSF52540">
    <property type="entry name" value="P-loop containing nucleoside triphosphate hydrolases"/>
    <property type="match status" value="1"/>
</dbReference>
<accession>A0A1H8CF07</accession>
<dbReference type="Pfam" id="PF00874">
    <property type="entry name" value="PRD"/>
    <property type="match status" value="1"/>
</dbReference>
<dbReference type="EMBL" id="FOCQ01000003">
    <property type="protein sequence ID" value="SEM92858.1"/>
    <property type="molecule type" value="Genomic_DNA"/>
</dbReference>
<name>A0A1H8CF07_9BACL</name>
<gene>
    <name evidence="6" type="ORF">SAMN05444955_103215</name>
</gene>
<protein>
    <submittedName>
        <fullName evidence="6">Transcriptional regulator containing an AAA-type ATPase domain and a DNA-binding domain</fullName>
    </submittedName>
</protein>
<dbReference type="PANTHER" id="PTHR32071">
    <property type="entry name" value="TRANSCRIPTIONAL REGULATORY PROTEIN"/>
    <property type="match status" value="1"/>
</dbReference>
<dbReference type="InterPro" id="IPR027417">
    <property type="entry name" value="P-loop_NTPase"/>
</dbReference>
<dbReference type="InterPro" id="IPR036634">
    <property type="entry name" value="PRD_sf"/>
</dbReference>
<dbReference type="OrthoDB" id="9771372at2"/>
<evidence type="ECO:0000256" key="2">
    <source>
        <dbReference type="ARBA" id="ARBA00022840"/>
    </source>
</evidence>
<dbReference type="Gene3D" id="3.40.50.300">
    <property type="entry name" value="P-loop containing nucleotide triphosphate hydrolases"/>
    <property type="match status" value="1"/>
</dbReference>
<dbReference type="InterPro" id="IPR025662">
    <property type="entry name" value="Sigma_54_int_dom_ATP-bd_1"/>
</dbReference>